<organism evidence="1 2">
    <name type="scientific">Candidatus Falkowbacteria bacterium CG10_big_fil_rev_8_21_14_0_10_39_11</name>
    <dbReference type="NCBI Taxonomy" id="1974565"/>
    <lineage>
        <taxon>Bacteria</taxon>
        <taxon>Candidatus Falkowiibacteriota</taxon>
    </lineage>
</organism>
<evidence type="ECO:0000313" key="1">
    <source>
        <dbReference type="EMBL" id="PIR93997.1"/>
    </source>
</evidence>
<accession>A0A2H0V4H2</accession>
<dbReference type="Proteomes" id="UP000229901">
    <property type="component" value="Unassembled WGS sequence"/>
</dbReference>
<reference evidence="2" key="1">
    <citation type="submission" date="2017-09" db="EMBL/GenBank/DDBJ databases">
        <title>Depth-based differentiation of microbial function through sediment-hosted aquifers and enrichment of novel symbionts in the deep terrestrial subsurface.</title>
        <authorList>
            <person name="Probst A.J."/>
            <person name="Ladd B."/>
            <person name="Jarett J.K."/>
            <person name="Geller-Mcgrath D.E."/>
            <person name="Sieber C.M.K."/>
            <person name="Emerson J.B."/>
            <person name="Anantharaman K."/>
            <person name="Thomas B.C."/>
            <person name="Malmstrom R."/>
            <person name="Stieglmeier M."/>
            <person name="Klingl A."/>
            <person name="Woyke T."/>
            <person name="Ryan C.M."/>
            <person name="Banfield J.F."/>
        </authorList>
    </citation>
    <scope>NUCLEOTIDE SEQUENCE [LARGE SCALE GENOMIC DNA]</scope>
</reference>
<proteinExistence type="predicted"/>
<dbReference type="AlphaFoldDB" id="A0A2H0V4H2"/>
<dbReference type="InterPro" id="IPR012657">
    <property type="entry name" value="23S_rRNA-intervening_sequence"/>
</dbReference>
<comment type="caution">
    <text evidence="1">The sequence shown here is derived from an EMBL/GenBank/DDBJ whole genome shotgun (WGS) entry which is preliminary data.</text>
</comment>
<evidence type="ECO:0000313" key="2">
    <source>
        <dbReference type="Proteomes" id="UP000229901"/>
    </source>
</evidence>
<dbReference type="NCBIfam" id="TIGR02436">
    <property type="entry name" value="four helix bundle protein"/>
    <property type="match status" value="1"/>
</dbReference>
<sequence length="123" mass="14604">MEGVNFKEILQEKMDELAHEIYRITKSFPQDERYGLTSQIRRAAMSIVLNYIEGYSRFKPNVQINFYEISYGSLKETKYLIKFCYKEELINESDYPLLQNITEEIGAMLWTELKALKNKQSNK</sequence>
<dbReference type="Gene3D" id="1.20.1440.60">
    <property type="entry name" value="23S rRNA-intervening sequence"/>
    <property type="match status" value="1"/>
</dbReference>
<dbReference type="InterPro" id="IPR036583">
    <property type="entry name" value="23S_rRNA_IVS_sf"/>
</dbReference>
<dbReference type="PANTHER" id="PTHR38471">
    <property type="entry name" value="FOUR HELIX BUNDLE PROTEIN"/>
    <property type="match status" value="1"/>
</dbReference>
<dbReference type="Pfam" id="PF05635">
    <property type="entry name" value="23S_rRNA_IVP"/>
    <property type="match status" value="1"/>
</dbReference>
<dbReference type="EMBL" id="PFAP01000024">
    <property type="protein sequence ID" value="PIR93997.1"/>
    <property type="molecule type" value="Genomic_DNA"/>
</dbReference>
<gene>
    <name evidence="1" type="ORF">COT97_03605</name>
</gene>
<name>A0A2H0V4H2_9BACT</name>
<dbReference type="CDD" id="cd16377">
    <property type="entry name" value="23S_rRNA_IVP_like"/>
    <property type="match status" value="1"/>
</dbReference>
<protein>
    <submittedName>
        <fullName evidence="1">Four helix bundle protein</fullName>
    </submittedName>
</protein>
<dbReference type="SUPFAM" id="SSF158446">
    <property type="entry name" value="IVS-encoded protein-like"/>
    <property type="match status" value="1"/>
</dbReference>
<dbReference type="PANTHER" id="PTHR38471:SF2">
    <property type="entry name" value="FOUR HELIX BUNDLE PROTEIN"/>
    <property type="match status" value="1"/>
</dbReference>